<evidence type="ECO:0000313" key="4">
    <source>
        <dbReference type="EMBL" id="KAL0185975.1"/>
    </source>
</evidence>
<feature type="domain" description="Sema" evidence="3">
    <location>
        <begin position="1"/>
        <end position="53"/>
    </location>
</feature>
<feature type="non-terminal residue" evidence="4">
    <location>
        <position position="53"/>
    </location>
</feature>
<organism evidence="4 5">
    <name type="scientific">Cirrhinus mrigala</name>
    <name type="common">Mrigala</name>
    <dbReference type="NCBI Taxonomy" id="683832"/>
    <lineage>
        <taxon>Eukaryota</taxon>
        <taxon>Metazoa</taxon>
        <taxon>Chordata</taxon>
        <taxon>Craniata</taxon>
        <taxon>Vertebrata</taxon>
        <taxon>Euteleostomi</taxon>
        <taxon>Actinopterygii</taxon>
        <taxon>Neopterygii</taxon>
        <taxon>Teleostei</taxon>
        <taxon>Ostariophysi</taxon>
        <taxon>Cypriniformes</taxon>
        <taxon>Cyprinidae</taxon>
        <taxon>Labeoninae</taxon>
        <taxon>Labeonini</taxon>
        <taxon>Cirrhinus</taxon>
    </lineage>
</organism>
<feature type="non-terminal residue" evidence="4">
    <location>
        <position position="1"/>
    </location>
</feature>
<keyword evidence="1" id="KW-0325">Glycoprotein</keyword>
<evidence type="ECO:0000313" key="5">
    <source>
        <dbReference type="Proteomes" id="UP001529510"/>
    </source>
</evidence>
<dbReference type="GO" id="GO:0007399">
    <property type="term" value="P:nervous system development"/>
    <property type="evidence" value="ECO:0007669"/>
    <property type="project" value="UniProtKB-ARBA"/>
</dbReference>
<gene>
    <name evidence="4" type="ORF">M9458_017645</name>
</gene>
<dbReference type="AlphaFoldDB" id="A0ABD0QIV2"/>
<dbReference type="Gene3D" id="2.130.10.10">
    <property type="entry name" value="YVTN repeat-like/Quinoprotein amine dehydrogenase"/>
    <property type="match status" value="1"/>
</dbReference>
<accession>A0ABD0QIV2</accession>
<name>A0ABD0QIV2_CIRMR</name>
<dbReference type="InterPro" id="IPR015943">
    <property type="entry name" value="WD40/YVTN_repeat-like_dom_sf"/>
</dbReference>
<protein>
    <recommendedName>
        <fullName evidence="3">Sema domain-containing protein</fullName>
    </recommendedName>
</protein>
<comment type="caution">
    <text evidence="4">The sequence shown here is derived from an EMBL/GenBank/DDBJ whole genome shotgun (WGS) entry which is preliminary data.</text>
</comment>
<dbReference type="EMBL" id="JAMKFB020000008">
    <property type="protein sequence ID" value="KAL0185975.1"/>
    <property type="molecule type" value="Genomic_DNA"/>
</dbReference>
<evidence type="ECO:0000259" key="3">
    <source>
        <dbReference type="PROSITE" id="PS51004"/>
    </source>
</evidence>
<sequence>LLETKTIRPFSFSFNTSDYRILHMDQDQGRLYLGSREYLVSLDMQNVNKEPLI</sequence>
<comment type="caution">
    <text evidence="2">Lacks conserved residue(s) required for the propagation of feature annotation.</text>
</comment>
<evidence type="ECO:0000256" key="1">
    <source>
        <dbReference type="ARBA" id="ARBA00023180"/>
    </source>
</evidence>
<dbReference type="SUPFAM" id="SSF101912">
    <property type="entry name" value="Sema domain"/>
    <property type="match status" value="1"/>
</dbReference>
<dbReference type="InterPro" id="IPR001627">
    <property type="entry name" value="Semap_dom"/>
</dbReference>
<reference evidence="4 5" key="1">
    <citation type="submission" date="2024-05" db="EMBL/GenBank/DDBJ databases">
        <title>Genome sequencing and assembly of Indian major carp, Cirrhinus mrigala (Hamilton, 1822).</title>
        <authorList>
            <person name="Mohindra V."/>
            <person name="Chowdhury L.M."/>
            <person name="Lal K."/>
            <person name="Jena J.K."/>
        </authorList>
    </citation>
    <scope>NUCLEOTIDE SEQUENCE [LARGE SCALE GENOMIC DNA]</scope>
    <source>
        <strain evidence="4">CM1030</strain>
        <tissue evidence="4">Blood</tissue>
    </source>
</reference>
<proteinExistence type="predicted"/>
<dbReference type="InterPro" id="IPR036352">
    <property type="entry name" value="Semap_dom_sf"/>
</dbReference>
<evidence type="ECO:0000256" key="2">
    <source>
        <dbReference type="PROSITE-ProRule" id="PRU00352"/>
    </source>
</evidence>
<dbReference type="Proteomes" id="UP001529510">
    <property type="component" value="Unassembled WGS sequence"/>
</dbReference>
<dbReference type="PROSITE" id="PS51004">
    <property type="entry name" value="SEMA"/>
    <property type="match status" value="1"/>
</dbReference>
<keyword evidence="5" id="KW-1185">Reference proteome</keyword>